<dbReference type="Pfam" id="PF00072">
    <property type="entry name" value="Response_reg"/>
    <property type="match status" value="1"/>
</dbReference>
<evidence type="ECO:0000256" key="1">
    <source>
        <dbReference type="PROSITE-ProRule" id="PRU00169"/>
    </source>
</evidence>
<dbReference type="EMBL" id="WAAT01000004">
    <property type="protein sequence ID" value="KAB1071356.1"/>
    <property type="molecule type" value="Genomic_DNA"/>
</dbReference>
<dbReference type="CDD" id="cd17534">
    <property type="entry name" value="REC_DC-like"/>
    <property type="match status" value="1"/>
</dbReference>
<dbReference type="PANTHER" id="PTHR37299:SF1">
    <property type="entry name" value="STAGE 0 SPORULATION PROTEIN A HOMOLOG"/>
    <property type="match status" value="1"/>
</dbReference>
<feature type="modified residue" description="4-aspartylphosphate" evidence="1">
    <location>
        <position position="60"/>
    </location>
</feature>
<dbReference type="RefSeq" id="WP_150936006.1">
    <property type="nucleotide sequence ID" value="NZ_WAAT01000004.1"/>
</dbReference>
<protein>
    <submittedName>
        <fullName evidence="4">Response regulator transcription factor</fullName>
    </submittedName>
</protein>
<sequence length="259" mass="29805">MKSFSSNIRILIVEDEKLLAQDISWRLLDMSYEIVGVTDSAETTLSLLENTSDIHIILMDIMIKGDKDGIELAHIINEKYNIPLIFLSSLTDAKIVDRVKDVKAHAYLLKPFNDRQINIAIELALSNFSKESHVENSIDNQNNNPVIESDNQALSIKNDLFLKKNNHYERVALEDIQFLEADNNYTIIHTKLDKFLYSTGLKNFEEQLPENMFFRVHRSYLINISAVSGFEGNMLYIKDKKIPVSKSNRAEILKHFNTL</sequence>
<evidence type="ECO:0000313" key="4">
    <source>
        <dbReference type="EMBL" id="KAB1071356.1"/>
    </source>
</evidence>
<name>A0A6N6ML35_9FLAO</name>
<dbReference type="SUPFAM" id="SSF52172">
    <property type="entry name" value="CheY-like"/>
    <property type="match status" value="1"/>
</dbReference>
<dbReference type="Pfam" id="PF04397">
    <property type="entry name" value="LytTR"/>
    <property type="match status" value="1"/>
</dbReference>
<dbReference type="Gene3D" id="3.40.50.2300">
    <property type="match status" value="1"/>
</dbReference>
<feature type="domain" description="HTH LytTR-type" evidence="3">
    <location>
        <begin position="160"/>
        <end position="258"/>
    </location>
</feature>
<dbReference type="GO" id="GO:0000156">
    <property type="term" value="F:phosphorelay response regulator activity"/>
    <property type="evidence" value="ECO:0007669"/>
    <property type="project" value="InterPro"/>
</dbReference>
<gene>
    <name evidence="4" type="ORF">F6U93_01115</name>
</gene>
<dbReference type="InterPro" id="IPR011006">
    <property type="entry name" value="CheY-like_superfamily"/>
</dbReference>
<dbReference type="SMART" id="SM00850">
    <property type="entry name" value="LytTR"/>
    <property type="match status" value="1"/>
</dbReference>
<comment type="caution">
    <text evidence="4">The sequence shown here is derived from an EMBL/GenBank/DDBJ whole genome shotgun (WGS) entry which is preliminary data.</text>
</comment>
<keyword evidence="1" id="KW-0597">Phosphoprotein</keyword>
<dbReference type="SMART" id="SM00448">
    <property type="entry name" value="REC"/>
    <property type="match status" value="1"/>
</dbReference>
<feature type="domain" description="Response regulatory" evidence="2">
    <location>
        <begin position="9"/>
        <end position="125"/>
    </location>
</feature>
<keyword evidence="5" id="KW-1185">Reference proteome</keyword>
<dbReference type="InterPro" id="IPR046947">
    <property type="entry name" value="LytR-like"/>
</dbReference>
<evidence type="ECO:0000259" key="2">
    <source>
        <dbReference type="PROSITE" id="PS50110"/>
    </source>
</evidence>
<evidence type="ECO:0000313" key="5">
    <source>
        <dbReference type="Proteomes" id="UP000441333"/>
    </source>
</evidence>
<dbReference type="Gene3D" id="2.40.50.1020">
    <property type="entry name" value="LytTr DNA-binding domain"/>
    <property type="match status" value="1"/>
</dbReference>
<reference evidence="4 5" key="1">
    <citation type="submission" date="2019-09" db="EMBL/GenBank/DDBJ databases">
        <authorList>
            <person name="Cao W.R."/>
        </authorList>
    </citation>
    <scope>NUCLEOTIDE SEQUENCE [LARGE SCALE GENOMIC DNA]</scope>
    <source>
        <strain evidence="4 5">B1N29</strain>
    </source>
</reference>
<dbReference type="PANTHER" id="PTHR37299">
    <property type="entry name" value="TRANSCRIPTIONAL REGULATOR-RELATED"/>
    <property type="match status" value="1"/>
</dbReference>
<proteinExistence type="predicted"/>
<dbReference type="GO" id="GO:0003677">
    <property type="term" value="F:DNA binding"/>
    <property type="evidence" value="ECO:0007669"/>
    <property type="project" value="InterPro"/>
</dbReference>
<dbReference type="InterPro" id="IPR001789">
    <property type="entry name" value="Sig_transdc_resp-reg_receiver"/>
</dbReference>
<dbReference type="AlphaFoldDB" id="A0A6N6ML35"/>
<accession>A0A6N6ML35</accession>
<dbReference type="InterPro" id="IPR007492">
    <property type="entry name" value="LytTR_DNA-bd_dom"/>
</dbReference>
<dbReference type="Proteomes" id="UP000441333">
    <property type="component" value="Unassembled WGS sequence"/>
</dbReference>
<organism evidence="4 5">
    <name type="scientific">Pseudotamlana haliotis</name>
    <dbReference type="NCBI Taxonomy" id="2614804"/>
    <lineage>
        <taxon>Bacteria</taxon>
        <taxon>Pseudomonadati</taxon>
        <taxon>Bacteroidota</taxon>
        <taxon>Flavobacteriia</taxon>
        <taxon>Flavobacteriales</taxon>
        <taxon>Flavobacteriaceae</taxon>
        <taxon>Pseudotamlana</taxon>
    </lineage>
</organism>
<dbReference type="PROSITE" id="PS50930">
    <property type="entry name" value="HTH_LYTTR"/>
    <property type="match status" value="1"/>
</dbReference>
<dbReference type="PROSITE" id="PS50110">
    <property type="entry name" value="RESPONSE_REGULATORY"/>
    <property type="match status" value="1"/>
</dbReference>
<evidence type="ECO:0000259" key="3">
    <source>
        <dbReference type="PROSITE" id="PS50930"/>
    </source>
</evidence>